<gene>
    <name evidence="7" type="ORF">K788_0007263</name>
</gene>
<sequence>MKLHTKLTARVAALFAIGMVSASAWAGDIVFASWGGSYQDSQTEFAAKPFAAQSGTNVKTDTYNGGIAQIRSQVQTKNVTWDVVDMQLADATRACDEGLLEKIDPASLPPGARTGAAARADFLPGGISDCMIGNVGWSTMITYNKDAFKSGEPAKIADFFDLKRYPGKRGLKKSPEGALEWALLADGVKPADVYKVLATPDGVNRAFKKLDTIKSSIVWWEAGAQPPQLLADREVSMTSAYPNRIWVAVVQNNKPFGFLWDGEVMNVEGLAIVKGTKNLKAAQDFVKYSTTSESLARLATATALGPMRKSSISMVDAKVTPFLPTNPANQKNAVNMDVNFWADHSDDLNQKFAVWLGTK</sequence>
<protein>
    <submittedName>
        <fullName evidence="7">Spermidine/putrescine-binding periplasmic protein</fullName>
    </submittedName>
</protein>
<keyword evidence="4 6" id="KW-0732">Signal</keyword>
<evidence type="ECO:0000256" key="2">
    <source>
        <dbReference type="ARBA" id="ARBA00008520"/>
    </source>
</evidence>
<dbReference type="KEGG" id="bcai:K788_0007263"/>
<dbReference type="SUPFAM" id="SSF53850">
    <property type="entry name" value="Periplasmic binding protein-like II"/>
    <property type="match status" value="1"/>
</dbReference>
<dbReference type="PANTHER" id="PTHR30006:SF3">
    <property type="entry name" value="THIAMINE-BINDING PERIPLASMIC PROTEIN"/>
    <property type="match status" value="1"/>
</dbReference>
<evidence type="ECO:0000313" key="8">
    <source>
        <dbReference type="Proteomes" id="UP000019146"/>
    </source>
</evidence>
<dbReference type="PANTHER" id="PTHR30006">
    <property type="entry name" value="THIAMINE-BINDING PERIPLASMIC PROTEIN-RELATED"/>
    <property type="match status" value="1"/>
</dbReference>
<name>A0A0P0RKP0_9BURK</name>
<dbReference type="EMBL" id="CP012747">
    <property type="protein sequence ID" value="ALL69343.1"/>
    <property type="molecule type" value="Genomic_DNA"/>
</dbReference>
<dbReference type="Proteomes" id="UP000019146">
    <property type="component" value="Chromosome 2"/>
</dbReference>
<dbReference type="CDD" id="cd13589">
    <property type="entry name" value="PBP2_polyamine_RpCGA009"/>
    <property type="match status" value="1"/>
</dbReference>
<accession>A0A0P0RKP0</accession>
<comment type="subcellular location">
    <subcellularLocation>
        <location evidence="1">Periplasm</location>
    </subcellularLocation>
</comment>
<dbReference type="Gene3D" id="3.40.190.10">
    <property type="entry name" value="Periplasmic binding protein-like II"/>
    <property type="match status" value="2"/>
</dbReference>
<dbReference type="AlphaFoldDB" id="A0A0P0RKP0"/>
<keyword evidence="3" id="KW-0813">Transport</keyword>
<comment type="similarity">
    <text evidence="2">Belongs to the bacterial solute-binding protein 1 family.</text>
</comment>
<reference evidence="7 8" key="1">
    <citation type="journal article" date="2014" name="Genome Announc.">
        <title>Draft Genome Sequence of the Haloacid-Degrading Burkholderia caribensis Strain MBA4.</title>
        <authorList>
            <person name="Pan Y."/>
            <person name="Kong K.F."/>
            <person name="Tsang J.S."/>
        </authorList>
    </citation>
    <scope>NUCLEOTIDE SEQUENCE [LARGE SCALE GENOMIC DNA]</scope>
    <source>
        <strain evidence="7 8">MBA4</strain>
    </source>
</reference>
<feature type="signal peptide" evidence="6">
    <location>
        <begin position="1"/>
        <end position="26"/>
    </location>
</feature>
<dbReference type="GeneID" id="69972918"/>
<keyword evidence="5" id="KW-0574">Periplasm</keyword>
<dbReference type="GO" id="GO:0015888">
    <property type="term" value="P:thiamine transport"/>
    <property type="evidence" value="ECO:0007669"/>
    <property type="project" value="TreeGrafter"/>
</dbReference>
<proteinExistence type="inferred from homology"/>
<evidence type="ECO:0000256" key="6">
    <source>
        <dbReference type="SAM" id="SignalP"/>
    </source>
</evidence>
<feature type="chain" id="PRO_5006054418" evidence="6">
    <location>
        <begin position="27"/>
        <end position="359"/>
    </location>
</feature>
<dbReference type="Pfam" id="PF13416">
    <property type="entry name" value="SBP_bac_8"/>
    <property type="match status" value="1"/>
</dbReference>
<dbReference type="GO" id="GO:0030975">
    <property type="term" value="F:thiamine binding"/>
    <property type="evidence" value="ECO:0007669"/>
    <property type="project" value="TreeGrafter"/>
</dbReference>
<dbReference type="RefSeq" id="WP_035996402.1">
    <property type="nucleotide sequence ID" value="NZ_CP012747.1"/>
</dbReference>
<organism evidence="7 8">
    <name type="scientific">Paraburkholderia caribensis MBA4</name>
    <dbReference type="NCBI Taxonomy" id="1323664"/>
    <lineage>
        <taxon>Bacteria</taxon>
        <taxon>Pseudomonadati</taxon>
        <taxon>Pseudomonadota</taxon>
        <taxon>Betaproteobacteria</taxon>
        <taxon>Burkholderiales</taxon>
        <taxon>Burkholderiaceae</taxon>
        <taxon>Paraburkholderia</taxon>
    </lineage>
</organism>
<evidence type="ECO:0000256" key="4">
    <source>
        <dbReference type="ARBA" id="ARBA00022729"/>
    </source>
</evidence>
<evidence type="ECO:0000313" key="7">
    <source>
        <dbReference type="EMBL" id="ALL69343.1"/>
    </source>
</evidence>
<evidence type="ECO:0000256" key="1">
    <source>
        <dbReference type="ARBA" id="ARBA00004418"/>
    </source>
</evidence>
<dbReference type="InterPro" id="IPR006059">
    <property type="entry name" value="SBP"/>
</dbReference>
<dbReference type="GO" id="GO:0030976">
    <property type="term" value="F:thiamine pyrophosphate binding"/>
    <property type="evidence" value="ECO:0007669"/>
    <property type="project" value="TreeGrafter"/>
</dbReference>
<evidence type="ECO:0000256" key="3">
    <source>
        <dbReference type="ARBA" id="ARBA00022448"/>
    </source>
</evidence>
<evidence type="ECO:0000256" key="5">
    <source>
        <dbReference type="ARBA" id="ARBA00022764"/>
    </source>
</evidence>
<dbReference type="GO" id="GO:0030288">
    <property type="term" value="C:outer membrane-bounded periplasmic space"/>
    <property type="evidence" value="ECO:0007669"/>
    <property type="project" value="TreeGrafter"/>
</dbReference>